<dbReference type="InterPro" id="IPR010290">
    <property type="entry name" value="TM_effector"/>
</dbReference>
<dbReference type="Proteomes" id="UP000642748">
    <property type="component" value="Unassembled WGS sequence"/>
</dbReference>
<name>A0A8J3QWC7_9ACTN</name>
<gene>
    <name evidence="8" type="ORF">Raf01_57510</name>
</gene>
<dbReference type="Gene3D" id="1.20.1250.20">
    <property type="entry name" value="MFS general substrate transporter like domains"/>
    <property type="match status" value="1"/>
</dbReference>
<protein>
    <submittedName>
        <fullName evidence="8">MFS transporter</fullName>
    </submittedName>
</protein>
<keyword evidence="5 7" id="KW-1133">Transmembrane helix</keyword>
<feature type="transmembrane region" description="Helical" evidence="7">
    <location>
        <begin position="376"/>
        <end position="394"/>
    </location>
</feature>
<keyword evidence="4 7" id="KW-0812">Transmembrane</keyword>
<dbReference type="PANTHER" id="PTHR23513">
    <property type="entry name" value="INTEGRAL MEMBRANE EFFLUX PROTEIN-RELATED"/>
    <property type="match status" value="1"/>
</dbReference>
<sequence>MVDTDERALAGGDADARPARGPLRRRLGLLDQHDFRQLYLADTISQLGAQVTLLALPLVAVLALHATTFEVGALTACETAAFLFVGLPAGAWVDRMRRRNVLIAGDLGRAVLLGSIPIAWWLHWLTVEQLFVVALLAGVCTVFFDVAYQSYLPHLVGRENLIEGNAKLESVRAVNQIGGPAVAGLIVQAFTAPFAIAVNGLSYLGSALFVTRIRRRESRPERKPDAHLGREIMEGLRFVLGNRMLRSIAACTGSSNLFSAIGAAMLVLLLARILGLPPWQIGLFSSVPAIGGLLGAFTATRIARWLGQGPAIWIAPLVSAPFALLMPMAQRGILLWLAAIGNGIWWYGVVVYNVAQVSFRQGLCPERLLGRMNATMRFLVWGTMPVGGLLGGLLGETLGVRPAMWIGAIGGLFCFLPVFLSPLRWMRELPTHEPDPVPEGAPAA</sequence>
<dbReference type="InterPro" id="IPR036259">
    <property type="entry name" value="MFS_trans_sf"/>
</dbReference>
<dbReference type="Pfam" id="PF05977">
    <property type="entry name" value="MFS_3"/>
    <property type="match status" value="1"/>
</dbReference>
<comment type="subcellular location">
    <subcellularLocation>
        <location evidence="1">Cell membrane</location>
        <topology evidence="1">Multi-pass membrane protein</topology>
    </subcellularLocation>
</comment>
<feature type="transmembrane region" description="Helical" evidence="7">
    <location>
        <begin position="130"/>
        <end position="152"/>
    </location>
</feature>
<keyword evidence="2" id="KW-0813">Transport</keyword>
<dbReference type="PANTHER" id="PTHR23513:SF6">
    <property type="entry name" value="MAJOR FACILITATOR SUPERFAMILY ASSOCIATED DOMAIN-CONTAINING PROTEIN"/>
    <property type="match status" value="1"/>
</dbReference>
<evidence type="ECO:0000313" key="8">
    <source>
        <dbReference type="EMBL" id="GIH17579.1"/>
    </source>
</evidence>
<feature type="transmembrane region" description="Helical" evidence="7">
    <location>
        <begin position="247"/>
        <end position="273"/>
    </location>
</feature>
<evidence type="ECO:0000313" key="9">
    <source>
        <dbReference type="Proteomes" id="UP000642748"/>
    </source>
</evidence>
<reference evidence="8" key="1">
    <citation type="submission" date="2021-01" db="EMBL/GenBank/DDBJ databases">
        <title>Whole genome shotgun sequence of Rugosimonospora africana NBRC 104875.</title>
        <authorList>
            <person name="Komaki H."/>
            <person name="Tamura T."/>
        </authorList>
    </citation>
    <scope>NUCLEOTIDE SEQUENCE</scope>
    <source>
        <strain evidence="8">NBRC 104875</strain>
    </source>
</reference>
<evidence type="ECO:0000256" key="4">
    <source>
        <dbReference type="ARBA" id="ARBA00022692"/>
    </source>
</evidence>
<feature type="transmembrane region" description="Helical" evidence="7">
    <location>
        <begin position="72"/>
        <end position="93"/>
    </location>
</feature>
<evidence type="ECO:0000256" key="1">
    <source>
        <dbReference type="ARBA" id="ARBA00004651"/>
    </source>
</evidence>
<feature type="transmembrane region" description="Helical" evidence="7">
    <location>
        <begin position="47"/>
        <end position="66"/>
    </location>
</feature>
<organism evidence="8 9">
    <name type="scientific">Rugosimonospora africana</name>
    <dbReference type="NCBI Taxonomy" id="556532"/>
    <lineage>
        <taxon>Bacteria</taxon>
        <taxon>Bacillati</taxon>
        <taxon>Actinomycetota</taxon>
        <taxon>Actinomycetes</taxon>
        <taxon>Micromonosporales</taxon>
        <taxon>Micromonosporaceae</taxon>
        <taxon>Rugosimonospora</taxon>
    </lineage>
</organism>
<proteinExistence type="predicted"/>
<evidence type="ECO:0000256" key="2">
    <source>
        <dbReference type="ARBA" id="ARBA00022448"/>
    </source>
</evidence>
<keyword evidence="6 7" id="KW-0472">Membrane</keyword>
<feature type="transmembrane region" description="Helical" evidence="7">
    <location>
        <begin position="311"/>
        <end position="329"/>
    </location>
</feature>
<evidence type="ECO:0000256" key="7">
    <source>
        <dbReference type="SAM" id="Phobius"/>
    </source>
</evidence>
<dbReference type="SUPFAM" id="SSF103473">
    <property type="entry name" value="MFS general substrate transporter"/>
    <property type="match status" value="1"/>
</dbReference>
<feature type="transmembrane region" description="Helical" evidence="7">
    <location>
        <begin position="196"/>
        <end position="213"/>
    </location>
</feature>
<evidence type="ECO:0000256" key="6">
    <source>
        <dbReference type="ARBA" id="ARBA00023136"/>
    </source>
</evidence>
<accession>A0A8J3QWC7</accession>
<keyword evidence="3" id="KW-1003">Cell membrane</keyword>
<dbReference type="CDD" id="cd06173">
    <property type="entry name" value="MFS_MefA_like"/>
    <property type="match status" value="1"/>
</dbReference>
<dbReference type="AlphaFoldDB" id="A0A8J3QWC7"/>
<comment type="caution">
    <text evidence="8">The sequence shown here is derived from an EMBL/GenBank/DDBJ whole genome shotgun (WGS) entry which is preliminary data.</text>
</comment>
<feature type="transmembrane region" description="Helical" evidence="7">
    <location>
        <begin position="335"/>
        <end position="355"/>
    </location>
</feature>
<dbReference type="GO" id="GO:0005886">
    <property type="term" value="C:plasma membrane"/>
    <property type="evidence" value="ECO:0007669"/>
    <property type="project" value="UniProtKB-SubCell"/>
</dbReference>
<keyword evidence="9" id="KW-1185">Reference proteome</keyword>
<feature type="transmembrane region" description="Helical" evidence="7">
    <location>
        <begin position="400"/>
        <end position="420"/>
    </location>
</feature>
<evidence type="ECO:0000256" key="3">
    <source>
        <dbReference type="ARBA" id="ARBA00022475"/>
    </source>
</evidence>
<feature type="transmembrane region" description="Helical" evidence="7">
    <location>
        <begin position="279"/>
        <end position="299"/>
    </location>
</feature>
<evidence type="ECO:0000256" key="5">
    <source>
        <dbReference type="ARBA" id="ARBA00022989"/>
    </source>
</evidence>
<dbReference type="EMBL" id="BONZ01000056">
    <property type="protein sequence ID" value="GIH17579.1"/>
    <property type="molecule type" value="Genomic_DNA"/>
</dbReference>